<feature type="chain" id="PRO_5009520458" evidence="2">
    <location>
        <begin position="23"/>
        <end position="328"/>
    </location>
</feature>
<comment type="caution">
    <text evidence="3">The sequence shown here is derived from an EMBL/GenBank/DDBJ whole genome shotgun (WGS) entry which is preliminary data.</text>
</comment>
<evidence type="ECO:0000313" key="3">
    <source>
        <dbReference type="EMBL" id="OGE99400.1"/>
    </source>
</evidence>
<evidence type="ECO:0000313" key="4">
    <source>
        <dbReference type="Proteomes" id="UP000177235"/>
    </source>
</evidence>
<reference evidence="3 4" key="1">
    <citation type="journal article" date="2016" name="Nat. Commun.">
        <title>Thousands of microbial genomes shed light on interconnected biogeochemical processes in an aquifer system.</title>
        <authorList>
            <person name="Anantharaman K."/>
            <person name="Brown C.T."/>
            <person name="Hug L.A."/>
            <person name="Sharon I."/>
            <person name="Castelle C.J."/>
            <person name="Probst A.J."/>
            <person name="Thomas B.C."/>
            <person name="Singh A."/>
            <person name="Wilkins M.J."/>
            <person name="Karaoz U."/>
            <person name="Brodie E.L."/>
            <person name="Williams K.H."/>
            <person name="Hubbard S.S."/>
            <person name="Banfield J.F."/>
        </authorList>
    </citation>
    <scope>NUCLEOTIDE SEQUENCE [LARGE SCALE GENOMIC DNA]</scope>
</reference>
<dbReference type="AlphaFoldDB" id="A0A1F5QCA4"/>
<evidence type="ECO:0000256" key="1">
    <source>
        <dbReference type="SAM" id="MobiDB-lite"/>
    </source>
</evidence>
<name>A0A1F5QCA4_9BACT</name>
<dbReference type="Proteomes" id="UP000177235">
    <property type="component" value="Unassembled WGS sequence"/>
</dbReference>
<gene>
    <name evidence="3" type="ORF">A3J05_02570</name>
</gene>
<proteinExistence type="predicted"/>
<feature type="region of interest" description="Disordered" evidence="1">
    <location>
        <begin position="62"/>
        <end position="87"/>
    </location>
</feature>
<feature type="compositionally biased region" description="Pro residues" evidence="1">
    <location>
        <begin position="63"/>
        <end position="77"/>
    </location>
</feature>
<sequence length="328" mass="34207">MMRKLQTIFLFAAIAGYTVFLSAPETGQQNVSDVVTTDSQEQTRISLPMVEGTGQVAKVVLPGDPPSPPRSTLPPAPSSNILTPGDPRIRGGVTLRGGDGSDPGTFTAVQSAVGQGDTGSGSVSASLTGVSAGNLIVIWLGHEDGTGLSGLVHPAPTVTDDLGAHLVRASFREQSNHYAGFHYMLSANGGNRTFTANFVFNQSYRRMLVWEFSYSGGAVRFDAESINSASSGTAITSGAISTTYADAVVFGAEYNHSGDTKTSPTINGAAATAIVKDSPERYAALWYVVQTSTFAGGNAAVTQSSSTVWFGDIIAFKLAKTEPALKIR</sequence>
<keyword evidence="2" id="KW-0732">Signal</keyword>
<accession>A0A1F5QCA4</accession>
<protein>
    <submittedName>
        <fullName evidence="3">Uncharacterized protein</fullName>
    </submittedName>
</protein>
<evidence type="ECO:0000256" key="2">
    <source>
        <dbReference type="SAM" id="SignalP"/>
    </source>
</evidence>
<organism evidence="3 4">
    <name type="scientific">Candidatus Doudnabacteria bacterium RIFCSPLOWO2_02_FULL_48_13</name>
    <dbReference type="NCBI Taxonomy" id="1817845"/>
    <lineage>
        <taxon>Bacteria</taxon>
        <taxon>Candidatus Doudnaibacteriota</taxon>
    </lineage>
</organism>
<feature type="signal peptide" evidence="2">
    <location>
        <begin position="1"/>
        <end position="22"/>
    </location>
</feature>
<dbReference type="EMBL" id="MFFF01000020">
    <property type="protein sequence ID" value="OGE99400.1"/>
    <property type="molecule type" value="Genomic_DNA"/>
</dbReference>